<evidence type="ECO:0000256" key="2">
    <source>
        <dbReference type="ARBA" id="ARBA00013025"/>
    </source>
</evidence>
<dbReference type="InterPro" id="IPR013221">
    <property type="entry name" value="Mur_ligase_cen"/>
</dbReference>
<organism evidence="13 14">
    <name type="scientific">Candidatus Buchananbacteria bacterium RIFCSPHIGHO2_01_FULL_39_8</name>
    <dbReference type="NCBI Taxonomy" id="1797533"/>
    <lineage>
        <taxon>Bacteria</taxon>
        <taxon>Candidatus Buchananiibacteriota</taxon>
    </lineage>
</organism>
<dbReference type="InterPro" id="IPR036565">
    <property type="entry name" value="Mur-like_cat_sf"/>
</dbReference>
<dbReference type="InterPro" id="IPR036615">
    <property type="entry name" value="Mur_ligase_C_dom_sf"/>
</dbReference>
<dbReference type="GO" id="GO:0004326">
    <property type="term" value="F:tetrahydrofolylpolyglutamate synthase activity"/>
    <property type="evidence" value="ECO:0007669"/>
    <property type="project" value="UniProtKB-EC"/>
</dbReference>
<evidence type="ECO:0000256" key="7">
    <source>
        <dbReference type="ARBA" id="ARBA00022842"/>
    </source>
</evidence>
<dbReference type="SUPFAM" id="SSF53623">
    <property type="entry name" value="MurD-like peptide ligases, catalytic domain"/>
    <property type="match status" value="1"/>
</dbReference>
<dbReference type="InterPro" id="IPR004101">
    <property type="entry name" value="Mur_ligase_C"/>
</dbReference>
<comment type="catalytic activity">
    <reaction evidence="9">
        <text>(6S)-5,6,7,8-tetrahydrofolyl-(gamma-L-Glu)(n) + L-glutamate + ATP = (6S)-5,6,7,8-tetrahydrofolyl-(gamma-L-Glu)(n+1) + ADP + phosphate + H(+)</text>
        <dbReference type="Rhea" id="RHEA:10580"/>
        <dbReference type="Rhea" id="RHEA-COMP:14738"/>
        <dbReference type="Rhea" id="RHEA-COMP:14740"/>
        <dbReference type="ChEBI" id="CHEBI:15378"/>
        <dbReference type="ChEBI" id="CHEBI:29985"/>
        <dbReference type="ChEBI" id="CHEBI:30616"/>
        <dbReference type="ChEBI" id="CHEBI:43474"/>
        <dbReference type="ChEBI" id="CHEBI:141005"/>
        <dbReference type="ChEBI" id="CHEBI:456216"/>
        <dbReference type="EC" id="6.3.2.17"/>
    </reaction>
</comment>
<protein>
    <recommendedName>
        <fullName evidence="2">tetrahydrofolate synthase</fullName>
        <ecNumber evidence="2">6.3.2.17</ecNumber>
    </recommendedName>
    <alternativeName>
        <fullName evidence="8">Tetrahydrofolylpolyglutamate synthase</fullName>
    </alternativeName>
</protein>
<dbReference type="GO" id="GO:0046872">
    <property type="term" value="F:metal ion binding"/>
    <property type="evidence" value="ECO:0007669"/>
    <property type="project" value="UniProtKB-KW"/>
</dbReference>
<keyword evidence="4" id="KW-0479">Metal-binding</keyword>
<keyword evidence="5 10" id="KW-0547">Nucleotide-binding</keyword>
<evidence type="ECO:0000313" key="14">
    <source>
        <dbReference type="Proteomes" id="UP000176241"/>
    </source>
</evidence>
<accession>A0A1G1XYE9</accession>
<keyword evidence="7" id="KW-0460">Magnesium</keyword>
<gene>
    <name evidence="13" type="ORF">A2731_00285</name>
</gene>
<dbReference type="GO" id="GO:0008841">
    <property type="term" value="F:dihydrofolate synthase activity"/>
    <property type="evidence" value="ECO:0007669"/>
    <property type="project" value="TreeGrafter"/>
</dbReference>
<dbReference type="GO" id="GO:0005524">
    <property type="term" value="F:ATP binding"/>
    <property type="evidence" value="ECO:0007669"/>
    <property type="project" value="UniProtKB-KW"/>
</dbReference>
<evidence type="ECO:0000259" key="12">
    <source>
        <dbReference type="Pfam" id="PF08245"/>
    </source>
</evidence>
<keyword evidence="6 10" id="KW-0067">ATP-binding</keyword>
<keyword evidence="3 10" id="KW-0436">Ligase</keyword>
<dbReference type="GO" id="GO:0005737">
    <property type="term" value="C:cytoplasm"/>
    <property type="evidence" value="ECO:0007669"/>
    <property type="project" value="TreeGrafter"/>
</dbReference>
<dbReference type="STRING" id="1797533.A2731_00285"/>
<name>A0A1G1XYE9_9BACT</name>
<dbReference type="AlphaFoldDB" id="A0A1G1XYE9"/>
<comment type="similarity">
    <text evidence="1 10">Belongs to the folylpolyglutamate synthase family.</text>
</comment>
<evidence type="ECO:0000256" key="10">
    <source>
        <dbReference type="PIRNR" id="PIRNR001563"/>
    </source>
</evidence>
<comment type="caution">
    <text evidence="13">The sequence shown here is derived from an EMBL/GenBank/DDBJ whole genome shotgun (WGS) entry which is preliminary data.</text>
</comment>
<evidence type="ECO:0000256" key="8">
    <source>
        <dbReference type="ARBA" id="ARBA00030592"/>
    </source>
</evidence>
<proteinExistence type="inferred from homology"/>
<sequence length="443" mass="50632">MKNNFEKYYQAVKYLESLPNISQPDYMAVPTRRDGRSLFLKRFKYFLNLLGNPQKDLKYIHVGGSSGKGSVAMMIHSILTEAGYKSGVYTSPYSTTPIEKIKVGNLLIGPDEFVGILEKIKPAIDKSYQQSPYGRPSWFEIYTAIAIIYFKQKKCDYAVLEVGLGGRYDATNIIPAPVITIINVIDYDHVDLLGKTLTKIALEKAAIIKPKTKFFTTDTNSKKVLKIFKQACKAKKAEFNLVKSPTKKYQLSLLGEHQQKNAEIAKAACRRLGIPENKIRLGLQKAKMPCRIEIIQKNPLVILDGAHNPSKMKTLVETLKNLNLSNHQRVKKLTYKKLYLIIALTNERSATQIFKEIQLLADYLFITRYESTLRKCYPPLQLTKKLKSKKPTEIFLDPYMALQKAMKLAKKNDLILVTGSFYLAGELRKYWRSEEKILLERKI</sequence>
<dbReference type="Gene3D" id="3.40.1190.10">
    <property type="entry name" value="Mur-like, catalytic domain"/>
    <property type="match status" value="1"/>
</dbReference>
<dbReference type="InterPro" id="IPR001645">
    <property type="entry name" value="Folylpolyglutamate_synth"/>
</dbReference>
<dbReference type="Pfam" id="PF08245">
    <property type="entry name" value="Mur_ligase_M"/>
    <property type="match status" value="1"/>
</dbReference>
<dbReference type="EC" id="6.3.2.17" evidence="2"/>
<dbReference type="Gene3D" id="3.90.190.20">
    <property type="entry name" value="Mur ligase, C-terminal domain"/>
    <property type="match status" value="1"/>
</dbReference>
<evidence type="ECO:0000313" key="13">
    <source>
        <dbReference type="EMBL" id="OGY45058.1"/>
    </source>
</evidence>
<evidence type="ECO:0000256" key="6">
    <source>
        <dbReference type="ARBA" id="ARBA00022840"/>
    </source>
</evidence>
<dbReference type="SUPFAM" id="SSF53244">
    <property type="entry name" value="MurD-like peptide ligases, peptide-binding domain"/>
    <property type="match status" value="1"/>
</dbReference>
<evidence type="ECO:0000256" key="3">
    <source>
        <dbReference type="ARBA" id="ARBA00022598"/>
    </source>
</evidence>
<feature type="domain" description="Mur ligase C-terminal" evidence="11">
    <location>
        <begin position="291"/>
        <end position="421"/>
    </location>
</feature>
<dbReference type="PIRSF" id="PIRSF001563">
    <property type="entry name" value="Folylpolyglu_synth"/>
    <property type="match status" value="1"/>
</dbReference>
<dbReference type="PANTHER" id="PTHR11136">
    <property type="entry name" value="FOLYLPOLYGLUTAMATE SYNTHASE-RELATED"/>
    <property type="match status" value="1"/>
</dbReference>
<evidence type="ECO:0000259" key="11">
    <source>
        <dbReference type="Pfam" id="PF02875"/>
    </source>
</evidence>
<dbReference type="Proteomes" id="UP000176241">
    <property type="component" value="Unassembled WGS sequence"/>
</dbReference>
<evidence type="ECO:0000256" key="1">
    <source>
        <dbReference type="ARBA" id="ARBA00008276"/>
    </source>
</evidence>
<evidence type="ECO:0000256" key="5">
    <source>
        <dbReference type="ARBA" id="ARBA00022741"/>
    </source>
</evidence>
<dbReference type="PANTHER" id="PTHR11136:SF0">
    <property type="entry name" value="DIHYDROFOLATE SYNTHETASE-RELATED"/>
    <property type="match status" value="1"/>
</dbReference>
<dbReference type="InterPro" id="IPR018109">
    <property type="entry name" value="Folylpolyglutamate_synth_CS"/>
</dbReference>
<feature type="domain" description="Mur ligase central" evidence="12">
    <location>
        <begin position="62"/>
        <end position="231"/>
    </location>
</feature>
<dbReference type="PROSITE" id="PS01012">
    <property type="entry name" value="FOLYLPOLYGLU_SYNT_2"/>
    <property type="match status" value="1"/>
</dbReference>
<evidence type="ECO:0000256" key="9">
    <source>
        <dbReference type="ARBA" id="ARBA00047493"/>
    </source>
</evidence>
<dbReference type="EMBL" id="MHIC01000019">
    <property type="protein sequence ID" value="OGY45058.1"/>
    <property type="molecule type" value="Genomic_DNA"/>
</dbReference>
<dbReference type="NCBIfam" id="TIGR01499">
    <property type="entry name" value="folC"/>
    <property type="match status" value="1"/>
</dbReference>
<evidence type="ECO:0000256" key="4">
    <source>
        <dbReference type="ARBA" id="ARBA00022723"/>
    </source>
</evidence>
<reference evidence="13 14" key="1">
    <citation type="journal article" date="2016" name="Nat. Commun.">
        <title>Thousands of microbial genomes shed light on interconnected biogeochemical processes in an aquifer system.</title>
        <authorList>
            <person name="Anantharaman K."/>
            <person name="Brown C.T."/>
            <person name="Hug L.A."/>
            <person name="Sharon I."/>
            <person name="Castelle C.J."/>
            <person name="Probst A.J."/>
            <person name="Thomas B.C."/>
            <person name="Singh A."/>
            <person name="Wilkins M.J."/>
            <person name="Karaoz U."/>
            <person name="Brodie E.L."/>
            <person name="Williams K.H."/>
            <person name="Hubbard S.S."/>
            <person name="Banfield J.F."/>
        </authorList>
    </citation>
    <scope>NUCLEOTIDE SEQUENCE [LARGE SCALE GENOMIC DNA]</scope>
</reference>
<dbReference type="Pfam" id="PF02875">
    <property type="entry name" value="Mur_ligase_C"/>
    <property type="match status" value="1"/>
</dbReference>